<gene>
    <name evidence="2" type="ORF">MVEN_01096700</name>
</gene>
<dbReference type="Pfam" id="PF20415">
    <property type="entry name" value="DUF6699"/>
    <property type="match status" value="1"/>
</dbReference>
<organism evidence="2 3">
    <name type="scientific">Mycena venus</name>
    <dbReference type="NCBI Taxonomy" id="2733690"/>
    <lineage>
        <taxon>Eukaryota</taxon>
        <taxon>Fungi</taxon>
        <taxon>Dikarya</taxon>
        <taxon>Basidiomycota</taxon>
        <taxon>Agaricomycotina</taxon>
        <taxon>Agaricomycetes</taxon>
        <taxon>Agaricomycetidae</taxon>
        <taxon>Agaricales</taxon>
        <taxon>Marasmiineae</taxon>
        <taxon>Mycenaceae</taxon>
        <taxon>Mycena</taxon>
    </lineage>
</organism>
<feature type="domain" description="DUF6699" evidence="1">
    <location>
        <begin position="25"/>
        <end position="158"/>
    </location>
</feature>
<protein>
    <recommendedName>
        <fullName evidence="1">DUF6699 domain-containing protein</fullName>
    </recommendedName>
</protein>
<reference evidence="2" key="1">
    <citation type="submission" date="2020-05" db="EMBL/GenBank/DDBJ databases">
        <title>Mycena genomes resolve the evolution of fungal bioluminescence.</title>
        <authorList>
            <person name="Tsai I.J."/>
        </authorList>
    </citation>
    <scope>NUCLEOTIDE SEQUENCE</scope>
    <source>
        <strain evidence="2">CCC161011</strain>
    </source>
</reference>
<keyword evidence="3" id="KW-1185">Reference proteome</keyword>
<dbReference type="AlphaFoldDB" id="A0A8H6Y4M1"/>
<proteinExistence type="predicted"/>
<name>A0A8H6Y4M1_9AGAR</name>
<evidence type="ECO:0000313" key="3">
    <source>
        <dbReference type="Proteomes" id="UP000620124"/>
    </source>
</evidence>
<comment type="caution">
    <text evidence="2">The sequence shown here is derived from an EMBL/GenBank/DDBJ whole genome shotgun (WGS) entry which is preliminary data.</text>
</comment>
<dbReference type="OrthoDB" id="2783256at2759"/>
<evidence type="ECO:0000259" key="1">
    <source>
        <dbReference type="Pfam" id="PF20415"/>
    </source>
</evidence>
<accession>A0A8H6Y4M1</accession>
<dbReference type="EMBL" id="JACAZI010000008">
    <property type="protein sequence ID" value="KAF7354093.1"/>
    <property type="molecule type" value="Genomic_DNA"/>
</dbReference>
<sequence>MSPFLDRHPNARAHNLVAFADSPLLNYDISLHPSTITTHFQGVSTAGYLEPAVYPPQRAITIVTPHLPWSIPVTASNGRYVTVSDALNALYRSLRTNVTAVEFNSLGTQKLMRRASEAYAHRYMRLRGHRGYDEEKKQGVKRVDFLMGCTKFRGLSPTSSADVWRIHVS</sequence>
<dbReference type="Proteomes" id="UP000620124">
    <property type="component" value="Unassembled WGS sequence"/>
</dbReference>
<dbReference type="InterPro" id="IPR046522">
    <property type="entry name" value="DUF6699"/>
</dbReference>
<evidence type="ECO:0000313" key="2">
    <source>
        <dbReference type="EMBL" id="KAF7354093.1"/>
    </source>
</evidence>